<proteinExistence type="predicted"/>
<dbReference type="EMBL" id="CM037152">
    <property type="protein sequence ID" value="KAH7835375.1"/>
    <property type="molecule type" value="Genomic_DNA"/>
</dbReference>
<evidence type="ECO:0000313" key="1">
    <source>
        <dbReference type="EMBL" id="KAH7835375.1"/>
    </source>
</evidence>
<sequence length="773" mass="84774">MAFRTKKTFYSLVLPLCLLFFSIFPSTRSLSTVAISENSNQTLVCALTQSSSDQQYSYLNCTSFPRRIQIPLTPLNSSISGIVAGNGFLCALRSRPSSSIIGCWRFSTTAFPEQDWSYKRIYRGLPINDLSAGNSHICGTTRGGLECWQWTEFNSTTIDFQDFTSVAVGEDFVCGLSEYGNIKCLPNNNNTAVSRYKPSGNYSVLAAGFRRACAISVNNGSLECWGDTAGVNPPEGEFTKLALGENRSCAMRPTGTVACWGENHFVLPERLSSTFFVAIEAKKNIFCGITLSDFSLLCWGNEIFENSNSIVLENVVPGPCQSACPCSGPLAGYGSYCSQGLMICEPCVRNSPTAVVILLPPPQQGTTTRGGRGWNKKMVAFLVVGCVGSVSLLAVCCFLFFRYCNVRGCRVHDSGPLDVEANIPPQPTPAAAVAPVLEKRLSHLVSMGNGGHLEEFPLHLLLKATKKFSDDHKIGLGSFGSVYHAVLDDGHEVAIKRAETMAATSATKRQQDDKDNAFVNELEFLSRLNHKNLVKLLGYCEESGELILVYEYMKYGTLHDHLHNLEDSPLMSWPARIKVALDAARGIEYLHVYAVPQIIHCDIKSSNILLDDEWTAKVSDFGLSMMGPSGEESHLSLRPAGTVGYMDPEYYRLQQLTPKSDVYSFGVVMLEMLSGHKAIHRNENGMPRNVVDFVVPYIVQDEIHRVLDPKVAPPTPFEIEAVAYVGYIAVDCVMPEGRHRPTITEIVNSLERALAACYPHSPPLSRSTTGSSA</sequence>
<comment type="caution">
    <text evidence="1">The sequence shown here is derived from an EMBL/GenBank/DDBJ whole genome shotgun (WGS) entry which is preliminary data.</text>
</comment>
<accession>A0ACB7X454</accession>
<evidence type="ECO:0000313" key="2">
    <source>
        <dbReference type="Proteomes" id="UP000828048"/>
    </source>
</evidence>
<protein>
    <submittedName>
        <fullName evidence="1">Uncharacterized protein</fullName>
    </submittedName>
</protein>
<gene>
    <name evidence="1" type="ORF">Vadar_025561</name>
</gene>
<organism evidence="1 2">
    <name type="scientific">Vaccinium darrowii</name>
    <dbReference type="NCBI Taxonomy" id="229202"/>
    <lineage>
        <taxon>Eukaryota</taxon>
        <taxon>Viridiplantae</taxon>
        <taxon>Streptophyta</taxon>
        <taxon>Embryophyta</taxon>
        <taxon>Tracheophyta</taxon>
        <taxon>Spermatophyta</taxon>
        <taxon>Magnoliopsida</taxon>
        <taxon>eudicotyledons</taxon>
        <taxon>Gunneridae</taxon>
        <taxon>Pentapetalae</taxon>
        <taxon>asterids</taxon>
        <taxon>Ericales</taxon>
        <taxon>Ericaceae</taxon>
        <taxon>Vaccinioideae</taxon>
        <taxon>Vaccinieae</taxon>
        <taxon>Vaccinium</taxon>
    </lineage>
</organism>
<name>A0ACB7X454_9ERIC</name>
<dbReference type="Proteomes" id="UP000828048">
    <property type="component" value="Chromosome 2"/>
</dbReference>
<reference evidence="1 2" key="1">
    <citation type="journal article" date="2021" name="Hortic Res">
        <title>High-quality reference genome and annotation aids understanding of berry development for evergreen blueberry (Vaccinium darrowii).</title>
        <authorList>
            <person name="Yu J."/>
            <person name="Hulse-Kemp A.M."/>
            <person name="Babiker E."/>
            <person name="Staton M."/>
        </authorList>
    </citation>
    <scope>NUCLEOTIDE SEQUENCE [LARGE SCALE GENOMIC DNA]</scope>
    <source>
        <strain evidence="2">cv. NJ 8807/NJ 8810</strain>
        <tissue evidence="1">Young leaf</tissue>
    </source>
</reference>
<keyword evidence="2" id="KW-1185">Reference proteome</keyword>